<accession>A0A061RFY8</accession>
<sequence>MAREFTTTLLCFLVSLFWVSFQQICSGRKLSNQEIIDIEKVRTTDVVFTVKLQGAPPGGLQAHEGLSLSAWVYDPWSIASPECLARKPVFYSPALVNGSGASVTLELGEPSTKLEPGLRRGQLLYYVRVEGLKRCCRFAYSVGYVTFDPSRKLSVELAPALSRTACDSNTACAPEGWHLVRLSLAVSSVPSVTWFDGQSVVLSVWSYLTESFSGGSLERQFLVGEQRVTPSHLSVDRPVDIDIPVELPKELMQHSLQEISSYAAITTDGSINFTYHGFQPLPVLSQSWDGGQRTQIMGYLQSTGPADIAQAGGVHASGDLPGLDSSGTFLLTDVYLSLDSEPPGGFGPEEGVVFRLEARVGTERSPIGEWTLRGVDARRAAASRVRVNASVPLGTDGVSVHVEPLGGCCRYGVEPKSPPSASPGGRGPVEIAGRLSKPRPGCAAVLCTARRWVPPELARVTLELGGVPEPPPGDEEGVLARVWVQESAARPAGGQLQRGAVPRRRAVCAPRRRRRLRGG</sequence>
<gene>
    <name evidence="3" type="ORF">TSPGSL018_3174</name>
</gene>
<proteinExistence type="predicted"/>
<feature type="chain" id="PRO_5001605816" evidence="2">
    <location>
        <begin position="28"/>
        <end position="519"/>
    </location>
</feature>
<reference evidence="3" key="1">
    <citation type="submission" date="2014-05" db="EMBL/GenBank/DDBJ databases">
        <title>The transcriptome of the halophilic microalga Tetraselmis sp. GSL018 isolated from the Great Salt Lake, Utah.</title>
        <authorList>
            <person name="Jinkerson R.E."/>
            <person name="D'Adamo S."/>
            <person name="Posewitz M.C."/>
        </authorList>
    </citation>
    <scope>NUCLEOTIDE SEQUENCE</scope>
    <source>
        <strain evidence="3">GSL018</strain>
    </source>
</reference>
<name>A0A061RFY8_9CHLO</name>
<evidence type="ECO:0000313" key="3">
    <source>
        <dbReference type="EMBL" id="JAC70878.1"/>
    </source>
</evidence>
<protein>
    <submittedName>
        <fullName evidence="3">Uncharacterized protein</fullName>
    </submittedName>
</protein>
<evidence type="ECO:0000256" key="1">
    <source>
        <dbReference type="SAM" id="MobiDB-lite"/>
    </source>
</evidence>
<evidence type="ECO:0000256" key="2">
    <source>
        <dbReference type="SAM" id="SignalP"/>
    </source>
</evidence>
<feature type="signal peptide" evidence="2">
    <location>
        <begin position="1"/>
        <end position="27"/>
    </location>
</feature>
<feature type="compositionally biased region" description="Basic residues" evidence="1">
    <location>
        <begin position="501"/>
        <end position="519"/>
    </location>
</feature>
<dbReference type="AlphaFoldDB" id="A0A061RFY8"/>
<dbReference type="EMBL" id="GBEZ01015270">
    <property type="protein sequence ID" value="JAC70878.1"/>
    <property type="molecule type" value="Transcribed_RNA"/>
</dbReference>
<feature type="region of interest" description="Disordered" evidence="1">
    <location>
        <begin position="490"/>
        <end position="519"/>
    </location>
</feature>
<organism evidence="3">
    <name type="scientific">Tetraselmis sp. GSL018</name>
    <dbReference type="NCBI Taxonomy" id="582737"/>
    <lineage>
        <taxon>Eukaryota</taxon>
        <taxon>Viridiplantae</taxon>
        <taxon>Chlorophyta</taxon>
        <taxon>core chlorophytes</taxon>
        <taxon>Chlorodendrophyceae</taxon>
        <taxon>Chlorodendrales</taxon>
        <taxon>Chlorodendraceae</taxon>
        <taxon>Tetraselmis</taxon>
    </lineage>
</organism>
<keyword evidence="2" id="KW-0732">Signal</keyword>